<keyword evidence="3" id="KW-1185">Reference proteome</keyword>
<dbReference type="OrthoDB" id="10037323at2759"/>
<dbReference type="AlphaFoldDB" id="A0A0M3K2G2"/>
<dbReference type="GO" id="GO:0005615">
    <property type="term" value="C:extracellular space"/>
    <property type="evidence" value="ECO:0007669"/>
    <property type="project" value="TreeGrafter"/>
</dbReference>
<dbReference type="Proteomes" id="UP000267096">
    <property type="component" value="Unassembled WGS sequence"/>
</dbReference>
<name>A0A0M3K2G2_ANISI</name>
<evidence type="ECO:0000259" key="1">
    <source>
        <dbReference type="Pfam" id="PF04668"/>
    </source>
</evidence>
<dbReference type="InterPro" id="IPR006761">
    <property type="entry name" value="Tsg"/>
</dbReference>
<dbReference type="PANTHER" id="PTHR12312">
    <property type="entry name" value="TWISTED GASTRULATION PROTEIN HOMOLOG 1-A-RELATED"/>
    <property type="match status" value="1"/>
</dbReference>
<evidence type="ECO:0000313" key="4">
    <source>
        <dbReference type="WBParaSite" id="ASIM_0001510701-mRNA-1"/>
    </source>
</evidence>
<evidence type="ECO:0000313" key="2">
    <source>
        <dbReference type="EMBL" id="VDK52640.1"/>
    </source>
</evidence>
<feature type="domain" description="Tsg C-terminal" evidence="1">
    <location>
        <begin position="50"/>
        <end position="113"/>
    </location>
</feature>
<reference evidence="4" key="1">
    <citation type="submission" date="2017-02" db="UniProtKB">
        <authorList>
            <consortium name="WormBaseParasite"/>
        </authorList>
    </citation>
    <scope>IDENTIFICATION</scope>
</reference>
<gene>
    <name evidence="2" type="ORF">ASIM_LOCUS14517</name>
</gene>
<evidence type="ECO:0000313" key="3">
    <source>
        <dbReference type="Proteomes" id="UP000267096"/>
    </source>
</evidence>
<dbReference type="PANTHER" id="PTHR12312:SF16">
    <property type="entry name" value="TWISTED GASTRULATION PROTEIN HOMOLOG 1-A-RELATED"/>
    <property type="match status" value="1"/>
</dbReference>
<protein>
    <submittedName>
        <fullName evidence="4">Twisted gastrulation protein homolog 1 (inferred by orthology to a human protein)</fullName>
    </submittedName>
</protein>
<reference evidence="2 3" key="2">
    <citation type="submission" date="2018-11" db="EMBL/GenBank/DDBJ databases">
        <authorList>
            <consortium name="Pathogen Informatics"/>
        </authorList>
    </citation>
    <scope>NUCLEOTIDE SEQUENCE [LARGE SCALE GENOMIC DNA]</scope>
</reference>
<dbReference type="Pfam" id="PF04668">
    <property type="entry name" value="Tsg"/>
    <property type="match status" value="1"/>
</dbReference>
<dbReference type="GO" id="GO:0030510">
    <property type="term" value="P:regulation of BMP signaling pathway"/>
    <property type="evidence" value="ECO:0007669"/>
    <property type="project" value="TreeGrafter"/>
</dbReference>
<sequence length="131" mass="14895">MLFRRYLNKLGLSVCISGLCNPGKEAPHMNSYVDKFDQDEEDLIVFDKVATESKSGTFCTVVYLDKCISHEQCSRQCLILGASMLRWFHTGCCECIGHTCLPYGSNIARCKYCTEFDEDTHSQLAFRQSEL</sequence>
<proteinExistence type="predicted"/>
<dbReference type="InterPro" id="IPR057726">
    <property type="entry name" value="Tsg_C"/>
</dbReference>
<dbReference type="WBParaSite" id="ASIM_0001510701-mRNA-1">
    <property type="protein sequence ID" value="ASIM_0001510701-mRNA-1"/>
    <property type="gene ID" value="ASIM_0001510701"/>
</dbReference>
<organism evidence="4">
    <name type="scientific">Anisakis simplex</name>
    <name type="common">Herring worm</name>
    <dbReference type="NCBI Taxonomy" id="6269"/>
    <lineage>
        <taxon>Eukaryota</taxon>
        <taxon>Metazoa</taxon>
        <taxon>Ecdysozoa</taxon>
        <taxon>Nematoda</taxon>
        <taxon>Chromadorea</taxon>
        <taxon>Rhabditida</taxon>
        <taxon>Spirurina</taxon>
        <taxon>Ascaridomorpha</taxon>
        <taxon>Ascaridoidea</taxon>
        <taxon>Anisakidae</taxon>
        <taxon>Anisakis</taxon>
        <taxon>Anisakis simplex complex</taxon>
    </lineage>
</organism>
<dbReference type="EMBL" id="UYRR01031797">
    <property type="protein sequence ID" value="VDK52640.1"/>
    <property type="molecule type" value="Genomic_DNA"/>
</dbReference>
<accession>A0A0M3K2G2</accession>